<keyword evidence="1" id="KW-0812">Transmembrane</keyword>
<proteinExistence type="predicted"/>
<keyword evidence="1" id="KW-0472">Membrane</keyword>
<dbReference type="AlphaFoldDB" id="A0A6J7JBI3"/>
<evidence type="ECO:0000313" key="2">
    <source>
        <dbReference type="EMBL" id="CAB4939984.1"/>
    </source>
</evidence>
<name>A0A6J7JBI3_9ZZZZ</name>
<keyword evidence="1" id="KW-1133">Transmembrane helix</keyword>
<gene>
    <name evidence="2" type="ORF">UFOPK3674_01762</name>
</gene>
<dbReference type="EMBL" id="CAFBMX010000009">
    <property type="protein sequence ID" value="CAB4939984.1"/>
    <property type="molecule type" value="Genomic_DNA"/>
</dbReference>
<sequence>MLRRGRRGGRPARRFGSAIAVASFVVLVIAIPMLLGFAISWLAGVVAAVPMVMLWDWALGR</sequence>
<evidence type="ECO:0000256" key="1">
    <source>
        <dbReference type="SAM" id="Phobius"/>
    </source>
</evidence>
<protein>
    <submittedName>
        <fullName evidence="2">Unannotated protein</fullName>
    </submittedName>
</protein>
<reference evidence="2" key="1">
    <citation type="submission" date="2020-05" db="EMBL/GenBank/DDBJ databases">
        <authorList>
            <person name="Chiriac C."/>
            <person name="Salcher M."/>
            <person name="Ghai R."/>
            <person name="Kavagutti S V."/>
        </authorList>
    </citation>
    <scope>NUCLEOTIDE SEQUENCE</scope>
</reference>
<organism evidence="2">
    <name type="scientific">freshwater metagenome</name>
    <dbReference type="NCBI Taxonomy" id="449393"/>
    <lineage>
        <taxon>unclassified sequences</taxon>
        <taxon>metagenomes</taxon>
        <taxon>ecological metagenomes</taxon>
    </lineage>
</organism>
<feature type="transmembrane region" description="Helical" evidence="1">
    <location>
        <begin position="12"/>
        <end position="35"/>
    </location>
</feature>
<accession>A0A6J7JBI3</accession>